<dbReference type="Pfam" id="PF01288">
    <property type="entry name" value="HPPK"/>
    <property type="match status" value="1"/>
</dbReference>
<reference evidence="14 15" key="1">
    <citation type="submission" date="2024-06" db="EMBL/GenBank/DDBJ databases">
        <title>Genomic Encyclopedia of Type Strains, Phase IV (KMG-IV): sequencing the most valuable type-strain genomes for metagenomic binning, comparative biology and taxonomic classification.</title>
        <authorList>
            <person name="Goeker M."/>
        </authorList>
    </citation>
    <scope>NUCLEOTIDE SEQUENCE [LARGE SCALE GENOMIC DNA]</scope>
    <source>
        <strain evidence="14 15">DSM 29388</strain>
    </source>
</reference>
<comment type="function">
    <text evidence="10">Catalyzes the transfer of pyrophosphate from adenosine triphosphate (ATP) to 6-hydroxymethyl-7,8-dihydropterin, an enzymatic step in folate biosynthesis pathway.</text>
</comment>
<dbReference type="PANTHER" id="PTHR43071:SF1">
    <property type="entry name" value="2-AMINO-4-HYDROXY-6-HYDROXYMETHYLDIHYDROPTERIDINE PYROPHOSPHOKINASE"/>
    <property type="match status" value="1"/>
</dbReference>
<evidence type="ECO:0000256" key="10">
    <source>
        <dbReference type="ARBA" id="ARBA00029409"/>
    </source>
</evidence>
<comment type="pathway">
    <text evidence="1">Cofactor biosynthesis; tetrahydrofolate biosynthesis; 2-amino-4-hydroxy-6-hydroxymethyl-7,8-dihydropteridine diphosphate from 7,8-dihydroneopterin triphosphate: step 4/4.</text>
</comment>
<evidence type="ECO:0000259" key="13">
    <source>
        <dbReference type="Pfam" id="PF01288"/>
    </source>
</evidence>
<dbReference type="SUPFAM" id="SSF55083">
    <property type="entry name" value="6-hydroxymethyl-7,8-dihydropterin pyrophosphokinase, HPPK"/>
    <property type="match status" value="1"/>
</dbReference>
<dbReference type="EMBL" id="JBEPMO010000002">
    <property type="protein sequence ID" value="MET3730891.1"/>
    <property type="molecule type" value="Genomic_DNA"/>
</dbReference>
<evidence type="ECO:0000256" key="11">
    <source>
        <dbReference type="ARBA" id="ARBA00029766"/>
    </source>
</evidence>
<comment type="caution">
    <text evidence="14">The sequence shown here is derived from an EMBL/GenBank/DDBJ whole genome shotgun (WGS) entry which is preliminary data.</text>
</comment>
<keyword evidence="5 14" id="KW-0808">Transferase</keyword>
<accession>A0ABV2LR42</accession>
<evidence type="ECO:0000313" key="14">
    <source>
        <dbReference type="EMBL" id="MET3730891.1"/>
    </source>
</evidence>
<dbReference type="InterPro" id="IPR000550">
    <property type="entry name" value="Hppk"/>
</dbReference>
<keyword evidence="6" id="KW-0547">Nucleotide-binding</keyword>
<keyword evidence="7" id="KW-0418">Kinase</keyword>
<keyword evidence="8" id="KW-0067">ATP-binding</keyword>
<evidence type="ECO:0000256" key="1">
    <source>
        <dbReference type="ARBA" id="ARBA00005051"/>
    </source>
</evidence>
<evidence type="ECO:0000256" key="4">
    <source>
        <dbReference type="ARBA" id="ARBA00016218"/>
    </source>
</evidence>
<proteinExistence type="inferred from homology"/>
<dbReference type="EC" id="2.7.6.3" evidence="3"/>
<keyword evidence="15" id="KW-1185">Reference proteome</keyword>
<comment type="similarity">
    <text evidence="2">Belongs to the HPPK family.</text>
</comment>
<feature type="domain" description="7,8-dihydro-6-hydroxymethylpterin-pyrophosphokinase" evidence="13">
    <location>
        <begin position="9"/>
        <end position="107"/>
    </location>
</feature>
<dbReference type="NCBIfam" id="TIGR01498">
    <property type="entry name" value="folK"/>
    <property type="match status" value="1"/>
</dbReference>
<evidence type="ECO:0000313" key="15">
    <source>
        <dbReference type="Proteomes" id="UP001549146"/>
    </source>
</evidence>
<name>A0ABV2LR42_9FLAO</name>
<organism evidence="14 15">
    <name type="scientific">Moheibacter stercoris</name>
    <dbReference type="NCBI Taxonomy" id="1628251"/>
    <lineage>
        <taxon>Bacteria</taxon>
        <taxon>Pseudomonadati</taxon>
        <taxon>Bacteroidota</taxon>
        <taxon>Flavobacteriia</taxon>
        <taxon>Flavobacteriales</taxon>
        <taxon>Weeksellaceae</taxon>
        <taxon>Moheibacter</taxon>
    </lineage>
</organism>
<dbReference type="PANTHER" id="PTHR43071">
    <property type="entry name" value="2-AMINO-4-HYDROXY-6-HYDROXYMETHYLDIHYDROPTERIDINE PYROPHOSPHOKINASE"/>
    <property type="match status" value="1"/>
</dbReference>
<evidence type="ECO:0000256" key="7">
    <source>
        <dbReference type="ARBA" id="ARBA00022777"/>
    </source>
</evidence>
<evidence type="ECO:0000256" key="2">
    <source>
        <dbReference type="ARBA" id="ARBA00005810"/>
    </source>
</evidence>
<dbReference type="GO" id="GO:0003848">
    <property type="term" value="F:2-amino-4-hydroxy-6-hydroxymethyldihydropteridine diphosphokinase activity"/>
    <property type="evidence" value="ECO:0007669"/>
    <property type="project" value="UniProtKB-EC"/>
</dbReference>
<evidence type="ECO:0000256" key="6">
    <source>
        <dbReference type="ARBA" id="ARBA00022741"/>
    </source>
</evidence>
<sequence>MQIELQIGAQIKESEITETEPVDFDSDNLFLNQLLTVKTSLSPIQLLDKIKVIEKQMGRKYLPTDQNYQDRIIDIDIIFYNDLTYKSSRLKIPHEQIKTRDFIKKMLNYYLIP</sequence>
<evidence type="ECO:0000256" key="3">
    <source>
        <dbReference type="ARBA" id="ARBA00013253"/>
    </source>
</evidence>
<dbReference type="Gene3D" id="3.30.70.560">
    <property type="entry name" value="7,8-Dihydro-6-hydroxymethylpterin-pyrophosphokinase HPPK"/>
    <property type="match status" value="1"/>
</dbReference>
<evidence type="ECO:0000256" key="12">
    <source>
        <dbReference type="ARBA" id="ARBA00033413"/>
    </source>
</evidence>
<gene>
    <name evidence="14" type="ORF">ABID46_000450</name>
</gene>
<protein>
    <recommendedName>
        <fullName evidence="4">2-amino-4-hydroxy-6-hydroxymethyldihydropteridine pyrophosphokinase</fullName>
        <ecNumber evidence="3">2.7.6.3</ecNumber>
    </recommendedName>
    <alternativeName>
        <fullName evidence="11">6-hydroxymethyl-7,8-dihydropterin pyrophosphokinase</fullName>
    </alternativeName>
    <alternativeName>
        <fullName evidence="12">7,8-dihydro-6-hydroxymethylpterin-pyrophosphokinase</fullName>
    </alternativeName>
</protein>
<dbReference type="Proteomes" id="UP001549146">
    <property type="component" value="Unassembled WGS sequence"/>
</dbReference>
<dbReference type="InterPro" id="IPR035907">
    <property type="entry name" value="Hppk_sf"/>
</dbReference>
<evidence type="ECO:0000256" key="5">
    <source>
        <dbReference type="ARBA" id="ARBA00022679"/>
    </source>
</evidence>
<keyword evidence="9" id="KW-0289">Folate biosynthesis</keyword>
<evidence type="ECO:0000256" key="9">
    <source>
        <dbReference type="ARBA" id="ARBA00022909"/>
    </source>
</evidence>
<evidence type="ECO:0000256" key="8">
    <source>
        <dbReference type="ARBA" id="ARBA00022840"/>
    </source>
</evidence>